<dbReference type="NCBIfam" id="TIGR03413">
    <property type="entry name" value="GSH_gloB"/>
    <property type="match status" value="1"/>
</dbReference>
<comment type="subunit">
    <text evidence="7">Monomer.</text>
</comment>
<keyword evidence="10" id="KW-1185">Reference proteome</keyword>
<dbReference type="Proteomes" id="UP000464495">
    <property type="component" value="Chromosome"/>
</dbReference>
<dbReference type="PANTHER" id="PTHR43705:SF1">
    <property type="entry name" value="HYDROXYACYLGLUTATHIONE HYDROLASE GLOB"/>
    <property type="match status" value="1"/>
</dbReference>
<organism evidence="9 10">
    <name type="scientific">Algicella marina</name>
    <dbReference type="NCBI Taxonomy" id="2683284"/>
    <lineage>
        <taxon>Bacteria</taxon>
        <taxon>Pseudomonadati</taxon>
        <taxon>Pseudomonadota</taxon>
        <taxon>Alphaproteobacteria</taxon>
        <taxon>Rhodobacterales</taxon>
        <taxon>Paracoccaceae</taxon>
        <taxon>Algicella</taxon>
    </lineage>
</organism>
<keyword evidence="6 7" id="KW-0862">Zinc</keyword>
<feature type="binding site" evidence="7">
    <location>
        <position position="133"/>
    </location>
    <ligand>
        <name>Zn(2+)</name>
        <dbReference type="ChEBI" id="CHEBI:29105"/>
        <label>2</label>
    </ligand>
</feature>
<dbReference type="RefSeq" id="WP_161862768.1">
    <property type="nucleotide sequence ID" value="NZ_CP046620.1"/>
</dbReference>
<dbReference type="UniPathway" id="UPA00619">
    <property type="reaction ID" value="UER00676"/>
</dbReference>
<feature type="binding site" evidence="7">
    <location>
        <position position="133"/>
    </location>
    <ligand>
        <name>Zn(2+)</name>
        <dbReference type="ChEBI" id="CHEBI:29105"/>
        <label>1</label>
    </ligand>
</feature>
<dbReference type="GO" id="GO:0019243">
    <property type="term" value="P:methylglyoxal catabolic process to D-lactate via S-lactoyl-glutathione"/>
    <property type="evidence" value="ECO:0007669"/>
    <property type="project" value="UniProtKB-UniRule"/>
</dbReference>
<dbReference type="GO" id="GO:0004416">
    <property type="term" value="F:hydroxyacylglutathione hydrolase activity"/>
    <property type="evidence" value="ECO:0007669"/>
    <property type="project" value="UniProtKB-UniRule"/>
</dbReference>
<dbReference type="EC" id="3.1.2.6" evidence="7"/>
<dbReference type="InterPro" id="IPR001279">
    <property type="entry name" value="Metallo-B-lactamas"/>
</dbReference>
<dbReference type="GO" id="GO:0046872">
    <property type="term" value="F:metal ion binding"/>
    <property type="evidence" value="ECO:0007669"/>
    <property type="project" value="UniProtKB-KW"/>
</dbReference>
<dbReference type="EMBL" id="CP046620">
    <property type="protein sequence ID" value="QHQ36219.1"/>
    <property type="molecule type" value="Genomic_DNA"/>
</dbReference>
<evidence type="ECO:0000259" key="8">
    <source>
        <dbReference type="SMART" id="SM00849"/>
    </source>
</evidence>
<evidence type="ECO:0000313" key="9">
    <source>
        <dbReference type="EMBL" id="QHQ36219.1"/>
    </source>
</evidence>
<dbReference type="InterPro" id="IPR035680">
    <property type="entry name" value="Clx_II_MBL"/>
</dbReference>
<feature type="binding site" evidence="7">
    <location>
        <position position="114"/>
    </location>
    <ligand>
        <name>Zn(2+)</name>
        <dbReference type="ChEBI" id="CHEBI:29105"/>
        <label>1</label>
    </ligand>
</feature>
<dbReference type="Pfam" id="PF16123">
    <property type="entry name" value="HAGH_C"/>
    <property type="match status" value="1"/>
</dbReference>
<dbReference type="KEGG" id="amaq:GO499_14095"/>
<protein>
    <recommendedName>
        <fullName evidence="7">Hydroxyacylglutathione hydrolase</fullName>
        <ecNumber evidence="7">3.1.2.6</ecNumber>
    </recommendedName>
    <alternativeName>
        <fullName evidence="7">Glyoxalase II</fullName>
        <shortName evidence="7">Glx II</shortName>
    </alternativeName>
</protein>
<feature type="binding site" evidence="7">
    <location>
        <position position="56"/>
    </location>
    <ligand>
        <name>Zn(2+)</name>
        <dbReference type="ChEBI" id="CHEBI:29105"/>
        <label>1</label>
    </ligand>
</feature>
<comment type="catalytic activity">
    <reaction evidence="1 7">
        <text>an S-(2-hydroxyacyl)glutathione + H2O = a 2-hydroxy carboxylate + glutathione + H(+)</text>
        <dbReference type="Rhea" id="RHEA:21864"/>
        <dbReference type="ChEBI" id="CHEBI:15377"/>
        <dbReference type="ChEBI" id="CHEBI:15378"/>
        <dbReference type="ChEBI" id="CHEBI:57925"/>
        <dbReference type="ChEBI" id="CHEBI:58896"/>
        <dbReference type="ChEBI" id="CHEBI:71261"/>
        <dbReference type="EC" id="3.1.2.6"/>
    </reaction>
</comment>
<evidence type="ECO:0000256" key="4">
    <source>
        <dbReference type="ARBA" id="ARBA00022723"/>
    </source>
</evidence>
<name>A0A6P1T4M2_9RHOB</name>
<comment type="cofactor">
    <cofactor evidence="7">
        <name>Zn(2+)</name>
        <dbReference type="ChEBI" id="CHEBI:29105"/>
    </cofactor>
    <text evidence="7">Binds 2 Zn(2+) ions per subunit.</text>
</comment>
<dbReference type="Pfam" id="PF00753">
    <property type="entry name" value="Lactamase_B"/>
    <property type="match status" value="1"/>
</dbReference>
<reference evidence="9 10" key="1">
    <citation type="submission" date="2019-12" db="EMBL/GenBank/DDBJ databases">
        <title>Complete genome sequence of Algicella marina strain 9Alg 56(T) isolated from the red alga Tichocarpus crinitus.</title>
        <authorList>
            <person name="Kim S.-G."/>
            <person name="Nedashkovskaya O.I."/>
        </authorList>
    </citation>
    <scope>NUCLEOTIDE SEQUENCE [LARGE SCALE GENOMIC DNA]</scope>
    <source>
        <strain evidence="9 10">9Alg 56</strain>
    </source>
</reference>
<comment type="similarity">
    <text evidence="3 7">Belongs to the metallo-beta-lactamase superfamily. Glyoxalase II family.</text>
</comment>
<dbReference type="PIRSF" id="PIRSF005457">
    <property type="entry name" value="Glx"/>
    <property type="match status" value="1"/>
</dbReference>
<evidence type="ECO:0000256" key="6">
    <source>
        <dbReference type="ARBA" id="ARBA00022833"/>
    </source>
</evidence>
<evidence type="ECO:0000313" key="10">
    <source>
        <dbReference type="Proteomes" id="UP000464495"/>
    </source>
</evidence>
<gene>
    <name evidence="7 9" type="primary">gloB</name>
    <name evidence="9" type="ORF">GO499_14095</name>
</gene>
<keyword evidence="5 7" id="KW-0378">Hydrolase</keyword>
<dbReference type="InterPro" id="IPR032282">
    <property type="entry name" value="HAGH_C"/>
</dbReference>
<proteinExistence type="inferred from homology"/>
<feature type="binding site" evidence="7">
    <location>
        <position position="171"/>
    </location>
    <ligand>
        <name>Zn(2+)</name>
        <dbReference type="ChEBI" id="CHEBI:29105"/>
        <label>2</label>
    </ligand>
</feature>
<feature type="binding site" evidence="7">
    <location>
        <position position="58"/>
    </location>
    <ligand>
        <name>Zn(2+)</name>
        <dbReference type="ChEBI" id="CHEBI:29105"/>
        <label>1</label>
    </ligand>
</feature>
<accession>A0A6P1T4M2</accession>
<sequence>MAPTILTITCRTDNYAFLIHDEDTGETALVDAPEAAPIIAALEEKGWNLDTILITHHHPDHVEGVDELRQRYGSKVVGGKADAHRLPALDVAVAEGDKITVTGHPVQVIDVSGHTVGHIAFYMPAASAVFTADSLMALGCGRLFEGTAAQMWESLSKLATLPDDTTVCSGHEYTEANARFALTVDPGNEALKARAHAVAAARAVHEPTVPSTLAEEKETNPFLRAADPDIRAYLDMEDATDVEVFAEIRKRKDNF</sequence>
<evidence type="ECO:0000256" key="3">
    <source>
        <dbReference type="ARBA" id="ARBA00006759"/>
    </source>
</evidence>
<feature type="binding site" evidence="7">
    <location>
        <position position="60"/>
    </location>
    <ligand>
        <name>Zn(2+)</name>
        <dbReference type="ChEBI" id="CHEBI:29105"/>
        <label>2</label>
    </ligand>
</feature>
<evidence type="ECO:0000256" key="1">
    <source>
        <dbReference type="ARBA" id="ARBA00001623"/>
    </source>
</evidence>
<dbReference type="AlphaFoldDB" id="A0A6P1T4M2"/>
<dbReference type="SUPFAM" id="SSF56281">
    <property type="entry name" value="Metallo-hydrolase/oxidoreductase"/>
    <property type="match status" value="1"/>
</dbReference>
<dbReference type="SMART" id="SM00849">
    <property type="entry name" value="Lactamase_B"/>
    <property type="match status" value="1"/>
</dbReference>
<dbReference type="InterPro" id="IPR050110">
    <property type="entry name" value="Glyoxalase_II_hydrolase"/>
</dbReference>
<evidence type="ECO:0000256" key="2">
    <source>
        <dbReference type="ARBA" id="ARBA00004963"/>
    </source>
</evidence>
<dbReference type="InterPro" id="IPR017782">
    <property type="entry name" value="Hydroxyacylglutathione_Hdrlase"/>
</dbReference>
<comment type="pathway">
    <text evidence="2 7">Secondary metabolite metabolism; methylglyoxal degradation; (R)-lactate from methylglyoxal: step 2/2.</text>
</comment>
<feature type="domain" description="Metallo-beta-lactamase" evidence="8">
    <location>
        <begin position="13"/>
        <end position="171"/>
    </location>
</feature>
<dbReference type="PANTHER" id="PTHR43705">
    <property type="entry name" value="HYDROXYACYLGLUTATHIONE HYDROLASE"/>
    <property type="match status" value="1"/>
</dbReference>
<evidence type="ECO:0000256" key="5">
    <source>
        <dbReference type="ARBA" id="ARBA00022801"/>
    </source>
</evidence>
<feature type="binding site" evidence="7">
    <location>
        <position position="61"/>
    </location>
    <ligand>
        <name>Zn(2+)</name>
        <dbReference type="ChEBI" id="CHEBI:29105"/>
        <label>2</label>
    </ligand>
</feature>
<dbReference type="HAMAP" id="MF_01374">
    <property type="entry name" value="Glyoxalase_2"/>
    <property type="match status" value="1"/>
</dbReference>
<dbReference type="Gene3D" id="3.60.15.10">
    <property type="entry name" value="Ribonuclease Z/Hydroxyacylglutathione hydrolase-like"/>
    <property type="match status" value="1"/>
</dbReference>
<dbReference type="InterPro" id="IPR036866">
    <property type="entry name" value="RibonucZ/Hydroxyglut_hydro"/>
</dbReference>
<keyword evidence="4 7" id="KW-0479">Metal-binding</keyword>
<comment type="function">
    <text evidence="7">Thiolesterase that catalyzes the hydrolysis of S-D-lactoyl-glutathione to form glutathione and D-lactic acid.</text>
</comment>
<dbReference type="CDD" id="cd07723">
    <property type="entry name" value="hydroxyacylglutathione_hydrolase_MBL-fold"/>
    <property type="match status" value="1"/>
</dbReference>
<evidence type="ECO:0000256" key="7">
    <source>
        <dbReference type="HAMAP-Rule" id="MF_01374"/>
    </source>
</evidence>